<dbReference type="Proteomes" id="UP001183648">
    <property type="component" value="Unassembled WGS sequence"/>
</dbReference>
<evidence type="ECO:0000313" key="2">
    <source>
        <dbReference type="Proteomes" id="UP001183648"/>
    </source>
</evidence>
<comment type="caution">
    <text evidence="1">The sequence shown here is derived from an EMBL/GenBank/DDBJ whole genome shotgun (WGS) entry which is preliminary data.</text>
</comment>
<keyword evidence="2" id="KW-1185">Reference proteome</keyword>
<gene>
    <name evidence="1" type="ORF">J2S63_001600</name>
</gene>
<dbReference type="EMBL" id="JAVDYG010000001">
    <property type="protein sequence ID" value="MDR7362047.1"/>
    <property type="molecule type" value="Genomic_DNA"/>
</dbReference>
<protein>
    <submittedName>
        <fullName evidence="1">Uncharacterized protein</fullName>
    </submittedName>
</protein>
<name>A0ABU2BTU3_9ACTN</name>
<accession>A0ABU2BTU3</accession>
<dbReference type="RefSeq" id="WP_310300966.1">
    <property type="nucleotide sequence ID" value="NZ_JAVDYG010000001.1"/>
</dbReference>
<sequence>MMGDGLDVPLEDPVQREEVELLSSLMIVAGRADGPLDQQLIDDLLGLRGDPGPSATA</sequence>
<reference evidence="1 2" key="1">
    <citation type="submission" date="2023-07" db="EMBL/GenBank/DDBJ databases">
        <title>Sequencing the genomes of 1000 actinobacteria strains.</title>
        <authorList>
            <person name="Klenk H.-P."/>
        </authorList>
    </citation>
    <scope>NUCLEOTIDE SEQUENCE [LARGE SCALE GENOMIC DNA]</scope>
    <source>
        <strain evidence="1 2">DSM 19426</strain>
    </source>
</reference>
<organism evidence="1 2">
    <name type="scientific">Nocardioides marmoribigeumensis</name>
    <dbReference type="NCBI Taxonomy" id="433649"/>
    <lineage>
        <taxon>Bacteria</taxon>
        <taxon>Bacillati</taxon>
        <taxon>Actinomycetota</taxon>
        <taxon>Actinomycetes</taxon>
        <taxon>Propionibacteriales</taxon>
        <taxon>Nocardioidaceae</taxon>
        <taxon>Nocardioides</taxon>
    </lineage>
</organism>
<proteinExistence type="predicted"/>
<evidence type="ECO:0000313" key="1">
    <source>
        <dbReference type="EMBL" id="MDR7362047.1"/>
    </source>
</evidence>